<feature type="transmembrane region" description="Helical" evidence="1">
    <location>
        <begin position="12"/>
        <end position="32"/>
    </location>
</feature>
<keyword evidence="4" id="KW-1185">Reference proteome</keyword>
<dbReference type="RefSeq" id="WP_229534266.1">
    <property type="nucleotide sequence ID" value="NZ_JAJHJB010000005.1"/>
</dbReference>
<dbReference type="PANTHER" id="PTHR30336:SF4">
    <property type="entry name" value="ENVELOPE BIOGENESIS FACTOR ELYC"/>
    <property type="match status" value="1"/>
</dbReference>
<dbReference type="InterPro" id="IPR014729">
    <property type="entry name" value="Rossmann-like_a/b/a_fold"/>
</dbReference>
<dbReference type="InterPro" id="IPR051599">
    <property type="entry name" value="Cell_Envelope_Assoc"/>
</dbReference>
<proteinExistence type="predicted"/>
<keyword evidence="1" id="KW-1133">Transmembrane helix</keyword>
<name>A0ABS8HNS9_9FIRM</name>
<comment type="caution">
    <text evidence="3">The sequence shown here is derived from an EMBL/GenBank/DDBJ whole genome shotgun (WGS) entry which is preliminary data.</text>
</comment>
<accession>A0ABS8HNS9</accession>
<feature type="domain" description="DUF218" evidence="2">
    <location>
        <begin position="39"/>
        <end position="178"/>
    </location>
</feature>
<dbReference type="Pfam" id="PF02698">
    <property type="entry name" value="DUF218"/>
    <property type="match status" value="1"/>
</dbReference>
<keyword evidence="1" id="KW-0472">Membrane</keyword>
<reference evidence="3" key="1">
    <citation type="submission" date="2021-11" db="EMBL/GenBank/DDBJ databases">
        <title>Description of a new species Pelosinus isolated from the bottom sediments of Lake Baikal.</title>
        <authorList>
            <person name="Zakharyuk A."/>
        </authorList>
    </citation>
    <scope>NUCLEOTIDE SEQUENCE</scope>
    <source>
        <strain evidence="3">Bkl1</strain>
    </source>
</reference>
<keyword evidence="1" id="KW-0812">Transmembrane</keyword>
<protein>
    <submittedName>
        <fullName evidence="3">YdcF family protein</fullName>
    </submittedName>
</protein>
<evidence type="ECO:0000259" key="2">
    <source>
        <dbReference type="Pfam" id="PF02698"/>
    </source>
</evidence>
<evidence type="ECO:0000313" key="3">
    <source>
        <dbReference type="EMBL" id="MCC5464863.1"/>
    </source>
</evidence>
<dbReference type="CDD" id="cd06259">
    <property type="entry name" value="YdcF-like"/>
    <property type="match status" value="1"/>
</dbReference>
<dbReference type="Gene3D" id="3.40.50.620">
    <property type="entry name" value="HUPs"/>
    <property type="match status" value="1"/>
</dbReference>
<gene>
    <name evidence="3" type="ORF">LMF89_05690</name>
</gene>
<organism evidence="3 4">
    <name type="scientific">Pelosinus baikalensis</name>
    <dbReference type="NCBI Taxonomy" id="2892015"/>
    <lineage>
        <taxon>Bacteria</taxon>
        <taxon>Bacillati</taxon>
        <taxon>Bacillota</taxon>
        <taxon>Negativicutes</taxon>
        <taxon>Selenomonadales</taxon>
        <taxon>Sporomusaceae</taxon>
        <taxon>Pelosinus</taxon>
    </lineage>
</organism>
<dbReference type="InterPro" id="IPR003848">
    <property type="entry name" value="DUF218"/>
</dbReference>
<evidence type="ECO:0000313" key="4">
    <source>
        <dbReference type="Proteomes" id="UP001165492"/>
    </source>
</evidence>
<sequence>MNFFKKLRNYMLYIVLLLILVIEIPIIVVGYLTQPVKSDTIIVLGAKILGQDPSLMLRLRLDEAIKLYEAGYAPTIIVSGAQGPDESISEAASMKAYLLNHGIPAERILLEDQSFNTYQNLANSHKIMQINSLRTAVIVSNASHIRRSLLLAQNLGIQATGSPAPMASSPYLTTKQYVREGAAIAVLFLTGK</sequence>
<dbReference type="PANTHER" id="PTHR30336">
    <property type="entry name" value="INNER MEMBRANE PROTEIN, PROBABLE PERMEASE"/>
    <property type="match status" value="1"/>
</dbReference>
<dbReference type="Proteomes" id="UP001165492">
    <property type="component" value="Unassembled WGS sequence"/>
</dbReference>
<dbReference type="EMBL" id="JAJHJB010000005">
    <property type="protein sequence ID" value="MCC5464863.1"/>
    <property type="molecule type" value="Genomic_DNA"/>
</dbReference>
<evidence type="ECO:0000256" key="1">
    <source>
        <dbReference type="SAM" id="Phobius"/>
    </source>
</evidence>